<keyword evidence="2" id="KW-1185">Reference proteome</keyword>
<accession>A0ACD5UN25</accession>
<reference evidence="1" key="2">
    <citation type="submission" date="2025-09" db="UniProtKB">
        <authorList>
            <consortium name="EnsemblPlants"/>
        </authorList>
    </citation>
    <scope>IDENTIFICATION</scope>
</reference>
<name>A0ACD5UN25_AVESA</name>
<proteinExistence type="predicted"/>
<dbReference type="Proteomes" id="UP001732700">
    <property type="component" value="Chromosome 2C"/>
</dbReference>
<evidence type="ECO:0000313" key="2">
    <source>
        <dbReference type="Proteomes" id="UP001732700"/>
    </source>
</evidence>
<reference evidence="1" key="1">
    <citation type="submission" date="2021-05" db="EMBL/GenBank/DDBJ databases">
        <authorList>
            <person name="Scholz U."/>
            <person name="Mascher M."/>
            <person name="Fiebig A."/>
        </authorList>
    </citation>
    <scope>NUCLEOTIDE SEQUENCE [LARGE SCALE GENOMIC DNA]</scope>
</reference>
<sequence>MAGELGQHTVELGTIVRQAAEESYLALRDLVEKSRAADTDGEGGQQRSDTEKKIDLLKFIDRTRQRMLRLHVLAKWCQQVPLVQYCQQLASTLSSHETCFTQTGDSLFFMHEGLQQARAPIFDVPSAIEVIHTGSYRRVPKCVEEIGTQNTLFQDERKPTLKKLSTLVRAKLLETLVPKEISEVSVTDGIANVQVNGEFKVLLTLGYRGHFSLWRILHMELLVGEKTGPIKLEETRRYVLGDDIERRMAVADNPFTVLYSILHELCISFVMDTVIRQTNVLRQGRWKEAIKSELISDSHTSAGQGGNTAPTQLGQDGELDSSGFRIPGLKVNYWLDERNSGSAESDSSPFIKFEAVQDMQIKCQHSSFVLDPHTDKEADLSLDLSCIDIEALIFKAIACNRHTRLLEIQRELKKSILISRSPSDVVLKREEVHMNILQKRMDRRDFENCCTNEVLQVRAYGQSYIHLGINIRSGGFLLQSPKNILPPSAVVESEEALNRGSITPPEVFVSLKTRSILNLFAATGRFLGLKVYSQCQITLKIPKSILYGSDFMVMGFPWRANAYYLLMQLDNNLMPVFYLLEVHTDGEDRSNADATSDAKEAVRFNRIDIGQMQIGEDECSANLLNVDKLQVLQSMLNCKSMEDGSPRQSGIDESLRLKPSFSSIVSAVLGYGRGSPSKENQLSYNLPSTHLSPLKVGIQGVSGGACPPELDDGLLHYNIVAAKVASGLSLNSYLLSNSKSAHSTEKSGSIPEGLEKLSTLRSEVAFGKRSLSDFLLNIPSLQRSIISGGPSKRRKLPEDANSTQSATTLTYGTIFAEGNCCITENIYASVLLQVIKHCLLRIKYAQLTTQMNSLNIPYVEEVGLVIPSSNLWLRLPFAPDGSWKFICLRLGKAGSMAWDVRINDPYYGALWKLQGGSTTAGWGSRVRIANTSEMDSHISFDEDGVILTYNSVEADSIQRLVSELKRLSNARVFACGMRRLVHVKVDEKLVQNRLATKMKLHSAKKGFRDRLSDQMTKTFRIDAVGLMNLWFSYGANAMPVVHFVVEWEAGKVGCTMRVSPDHLWPHTKFLEDFVNCNEVASLLDCIRLTAGPLLSLGNAIRPTKTPTVPAVCSPAQKQNSVLLANGSSSTTVHISSHDAQTSSMLSAAGRTGPGPVPNSLMPFDVSVVLRGPYWIRIIYRNKFSVDMRCFAGDQVWLQPATPPKGGPSVGGSLPCPQFRPFIMEHVAQGLNTLEPTFANARHTGPHLNASANSLSGSQQVVTTPQPSSGGAPGLVKLTSVGSQITPSVIRAGNAMLPSSGFPSGTAGASAHLSPGTNLPVHMKGELNTAFIGLGDDGGYGGGWVPHAALKKVLRSILKYLGVLWLFAQLPDLLKDILGSVLKDNEGALLNLDQEQPALRFFVGGYVFAVSVHRVQLLLQVLNVKRFHHQQHQHQQQAPQNSTQEELTQSEIREICDYFSRCVACEPYDASRIASFIMLLTLPIPVMQEFLKLIAWNKSLSEPHGDIATAQRAQAELCLEKHSRSFSGDYTETSVSSRSNIQHDRANSSVDFTLTFMLDHNLTQQISTSGGAGWLPYCVSLRLRYTFGDNSDVAYLAMDGSHGGRACWLQHEDWERCKQNVIKAVKAVYGSLATGETGQGRLQMVAELIQKQLQLCLLHLRDGSLSAGST</sequence>
<organism evidence="1 2">
    <name type="scientific">Avena sativa</name>
    <name type="common">Oat</name>
    <dbReference type="NCBI Taxonomy" id="4498"/>
    <lineage>
        <taxon>Eukaryota</taxon>
        <taxon>Viridiplantae</taxon>
        <taxon>Streptophyta</taxon>
        <taxon>Embryophyta</taxon>
        <taxon>Tracheophyta</taxon>
        <taxon>Spermatophyta</taxon>
        <taxon>Magnoliopsida</taxon>
        <taxon>Liliopsida</taxon>
        <taxon>Poales</taxon>
        <taxon>Poaceae</taxon>
        <taxon>BOP clade</taxon>
        <taxon>Pooideae</taxon>
        <taxon>Poodae</taxon>
        <taxon>Poeae</taxon>
        <taxon>Poeae Chloroplast Group 1 (Aveneae type)</taxon>
        <taxon>Aveninae</taxon>
        <taxon>Avena</taxon>
    </lineage>
</organism>
<evidence type="ECO:0000313" key="1">
    <source>
        <dbReference type="EnsemblPlants" id="AVESA.00010b.r2.2CG0285430.1.CDS"/>
    </source>
</evidence>
<protein>
    <submittedName>
        <fullName evidence="1">Uncharacterized protein</fullName>
    </submittedName>
</protein>
<dbReference type="EnsemblPlants" id="AVESA.00010b.r2.2CG0285430.1">
    <property type="protein sequence ID" value="AVESA.00010b.r2.2CG0285430.1.CDS"/>
    <property type="gene ID" value="AVESA.00010b.r2.2CG0285430"/>
</dbReference>